<evidence type="ECO:0000259" key="2">
    <source>
        <dbReference type="Pfam" id="PF02517"/>
    </source>
</evidence>
<dbReference type="RefSeq" id="WP_025288795.1">
    <property type="nucleotide sequence ID" value="NZ_JACI01000002.1"/>
</dbReference>
<keyword evidence="1" id="KW-1133">Transmembrane helix</keyword>
<gene>
    <name evidence="3" type="ORF">F480_05380</name>
</gene>
<feature type="transmembrane region" description="Helical" evidence="1">
    <location>
        <begin position="55"/>
        <end position="74"/>
    </location>
</feature>
<keyword evidence="1" id="KW-0472">Membrane</keyword>
<dbReference type="GO" id="GO:0080120">
    <property type="term" value="P:CAAX-box protein maturation"/>
    <property type="evidence" value="ECO:0007669"/>
    <property type="project" value="UniProtKB-ARBA"/>
</dbReference>
<feature type="transmembrane region" description="Helical" evidence="1">
    <location>
        <begin position="136"/>
        <end position="154"/>
    </location>
</feature>
<proteinExistence type="predicted"/>
<dbReference type="InterPro" id="IPR003675">
    <property type="entry name" value="Rce1/LyrA-like_dom"/>
</dbReference>
<dbReference type="Pfam" id="PF02517">
    <property type="entry name" value="Rce1-like"/>
    <property type="match status" value="1"/>
</dbReference>
<name>A0A179CVB6_BIBTR</name>
<dbReference type="PATRIC" id="fig|1261658.3.peg.1057"/>
<comment type="caution">
    <text evidence="3">The sequence shown here is derived from an EMBL/GenBank/DDBJ whole genome shotgun (WGS) entry which is preliminary data.</text>
</comment>
<evidence type="ECO:0000313" key="3">
    <source>
        <dbReference type="EMBL" id="OAQ13844.1"/>
    </source>
</evidence>
<dbReference type="AlphaFoldDB" id="A0A179CVB6"/>
<feature type="transmembrane region" description="Helical" evidence="1">
    <location>
        <begin position="185"/>
        <end position="201"/>
    </location>
</feature>
<accession>A0A179CVB6</accession>
<dbReference type="Proteomes" id="UP000078358">
    <property type="component" value="Unassembled WGS sequence"/>
</dbReference>
<dbReference type="EMBL" id="JACI01000002">
    <property type="protein sequence ID" value="OAQ13844.1"/>
    <property type="molecule type" value="Genomic_DNA"/>
</dbReference>
<feature type="transmembrane region" description="Helical" evidence="1">
    <location>
        <begin position="208"/>
        <end position="229"/>
    </location>
</feature>
<keyword evidence="1" id="KW-0812">Transmembrane</keyword>
<feature type="transmembrane region" description="Helical" evidence="1">
    <location>
        <begin position="95"/>
        <end position="116"/>
    </location>
</feature>
<organism evidence="3 4">
    <name type="scientific">Bibersteinia trehalosi Y31</name>
    <dbReference type="NCBI Taxonomy" id="1261658"/>
    <lineage>
        <taxon>Bacteria</taxon>
        <taxon>Pseudomonadati</taxon>
        <taxon>Pseudomonadota</taxon>
        <taxon>Gammaproteobacteria</taxon>
        <taxon>Pasteurellales</taxon>
        <taxon>Pasteurellaceae</taxon>
        <taxon>Bibersteinia</taxon>
    </lineage>
</organism>
<feature type="domain" description="CAAX prenyl protease 2/Lysostaphin resistance protein A-like" evidence="2">
    <location>
        <begin position="133"/>
        <end position="220"/>
    </location>
</feature>
<sequence length="230" mass="26749">MKHSTRYELTPWDVFVLTLILFGLAIYTSTQQYLLLNQEVVTVDENLTFSNVQNYYAFISQFLQLLLAAAYLKWRRFDFSRWRIQPSWQAIFHGIGLFILLSLAMDLYYVLIYGFAEPVYPVPFTQVLGEVRFSTVLYALLNGFYEEIFFLGICLAVKPQYLKWAVLYSLIIRVSFHTYQGMETALGLGIWLGLVIYLLYARSKDKNLLPFWVAHAIADVFGLSIASYFT</sequence>
<protein>
    <submittedName>
        <fullName evidence="3">Abortive phage infection protein</fullName>
    </submittedName>
</protein>
<feature type="transmembrane region" description="Helical" evidence="1">
    <location>
        <begin position="12"/>
        <end position="35"/>
    </location>
</feature>
<dbReference type="GO" id="GO:0004175">
    <property type="term" value="F:endopeptidase activity"/>
    <property type="evidence" value="ECO:0007669"/>
    <property type="project" value="UniProtKB-ARBA"/>
</dbReference>
<evidence type="ECO:0000256" key="1">
    <source>
        <dbReference type="SAM" id="Phobius"/>
    </source>
</evidence>
<evidence type="ECO:0000313" key="4">
    <source>
        <dbReference type="Proteomes" id="UP000078358"/>
    </source>
</evidence>
<reference evidence="3 4" key="1">
    <citation type="submission" date="2014-01" db="EMBL/GenBank/DDBJ databases">
        <authorList>
            <person name="Zuccon D."/>
        </authorList>
    </citation>
    <scope>NUCLEOTIDE SEQUENCE [LARGE SCALE GENOMIC DNA]</scope>
    <source>
        <strain evidence="3 4">Y31</strain>
    </source>
</reference>